<keyword evidence="1" id="KW-0472">Membrane</keyword>
<organism evidence="2 3">
    <name type="scientific">Actinomyces lilanjuaniae</name>
    <dbReference type="NCBI Taxonomy" id="2321394"/>
    <lineage>
        <taxon>Bacteria</taxon>
        <taxon>Bacillati</taxon>
        <taxon>Actinomycetota</taxon>
        <taxon>Actinomycetes</taxon>
        <taxon>Actinomycetales</taxon>
        <taxon>Actinomycetaceae</taxon>
        <taxon>Actinomyces</taxon>
    </lineage>
</organism>
<gene>
    <name evidence="2" type="ORF">D5R93_09440</name>
</gene>
<keyword evidence="1" id="KW-1133">Transmembrane helix</keyword>
<sequence length="249" mass="25958">MLHAELTKLRRSSTWVIAIVLPVLAVVTGTLNAIRNEDALGSGWGPLTSQVVLFYGFLFYSLGISLLTATVWRTEHQGTNWNLLLTTTAAPLRLVAAKAASVLLLVAVMQAVLVGGTAAAGLLVLHLEEPFPWQFALTGLIALVAALPLVGVQSLLSMLLRSFAAPVALCLLGCVVGIASVTSTALRPLSYVLPQAIATRALNLGSFAALADSGGVVVPDVAPLLASSLVLAALLAWLAAVLIRTVRLR</sequence>
<reference evidence="2 3" key="1">
    <citation type="submission" date="2018-09" db="EMBL/GenBank/DDBJ databases">
        <authorList>
            <person name="Li J."/>
        </authorList>
    </citation>
    <scope>NUCLEOTIDE SEQUENCE [LARGE SCALE GENOMIC DNA]</scope>
    <source>
        <strain evidence="2 3">2129</strain>
    </source>
</reference>
<dbReference type="Pfam" id="PF12730">
    <property type="entry name" value="ABC2_membrane_4"/>
    <property type="match status" value="1"/>
</dbReference>
<evidence type="ECO:0000313" key="2">
    <source>
        <dbReference type="EMBL" id="AYD90942.1"/>
    </source>
</evidence>
<keyword evidence="3" id="KW-1185">Reference proteome</keyword>
<dbReference type="RefSeq" id="WP_119836676.1">
    <property type="nucleotide sequence ID" value="NZ_CP032514.1"/>
</dbReference>
<evidence type="ECO:0000313" key="3">
    <source>
        <dbReference type="Proteomes" id="UP000273001"/>
    </source>
</evidence>
<protein>
    <submittedName>
        <fullName evidence="2">Lantibiotic ABC transporter permease</fullName>
    </submittedName>
</protein>
<name>A0ABM6Z6Q0_9ACTO</name>
<feature type="transmembrane region" description="Helical" evidence="1">
    <location>
        <begin position="51"/>
        <end position="72"/>
    </location>
</feature>
<feature type="transmembrane region" description="Helical" evidence="1">
    <location>
        <begin position="163"/>
        <end position="186"/>
    </location>
</feature>
<keyword evidence="1" id="KW-0812">Transmembrane</keyword>
<proteinExistence type="predicted"/>
<evidence type="ECO:0000256" key="1">
    <source>
        <dbReference type="SAM" id="Phobius"/>
    </source>
</evidence>
<dbReference type="Proteomes" id="UP000273001">
    <property type="component" value="Chromosome"/>
</dbReference>
<feature type="transmembrane region" description="Helical" evidence="1">
    <location>
        <begin position="221"/>
        <end position="243"/>
    </location>
</feature>
<dbReference type="CDD" id="cd21809">
    <property type="entry name" value="ABC-2_lan_permease-like"/>
    <property type="match status" value="1"/>
</dbReference>
<feature type="transmembrane region" description="Helical" evidence="1">
    <location>
        <begin position="102"/>
        <end position="125"/>
    </location>
</feature>
<dbReference type="EMBL" id="CP032514">
    <property type="protein sequence ID" value="AYD90942.1"/>
    <property type="molecule type" value="Genomic_DNA"/>
</dbReference>
<feature type="transmembrane region" description="Helical" evidence="1">
    <location>
        <begin position="131"/>
        <end position="151"/>
    </location>
</feature>
<feature type="transmembrane region" description="Helical" evidence="1">
    <location>
        <begin position="12"/>
        <end position="31"/>
    </location>
</feature>
<accession>A0ABM6Z6Q0</accession>